<dbReference type="Proteomes" id="UP000290932">
    <property type="component" value="Unassembled WGS sequence"/>
</dbReference>
<dbReference type="CDD" id="cd01563">
    <property type="entry name" value="Thr-synth_1"/>
    <property type="match status" value="1"/>
</dbReference>
<comment type="similarity">
    <text evidence="3 12">Belongs to the threonine synthase family.</text>
</comment>
<evidence type="ECO:0000256" key="3">
    <source>
        <dbReference type="ARBA" id="ARBA00005517"/>
    </source>
</evidence>
<evidence type="ECO:0000256" key="1">
    <source>
        <dbReference type="ARBA" id="ARBA00001933"/>
    </source>
</evidence>
<feature type="domain" description="Tryptophan synthase beta chain-like PALP" evidence="15">
    <location>
        <begin position="66"/>
        <end position="370"/>
    </location>
</feature>
<evidence type="ECO:0000313" key="16">
    <source>
        <dbReference type="EMBL" id="RXE55868.1"/>
    </source>
</evidence>
<keyword evidence="6 12" id="KW-0028">Amino-acid biosynthesis</keyword>
<evidence type="ECO:0000256" key="5">
    <source>
        <dbReference type="ARBA" id="ARBA00018679"/>
    </source>
</evidence>
<evidence type="ECO:0000256" key="12">
    <source>
        <dbReference type="PIRNR" id="PIRNR038945"/>
    </source>
</evidence>
<gene>
    <name evidence="16" type="ORF">ABH15_06520</name>
</gene>
<protein>
    <recommendedName>
        <fullName evidence="5 11">Threonine synthase</fullName>
        <ecNumber evidence="4 11">4.2.3.1</ecNumber>
    </recommendedName>
</protein>
<dbReference type="InterPro" id="IPR004450">
    <property type="entry name" value="Thr_synthase-like"/>
</dbReference>
<dbReference type="GO" id="GO:0003941">
    <property type="term" value="F:L-serine ammonia-lyase activity"/>
    <property type="evidence" value="ECO:0007669"/>
    <property type="project" value="TreeGrafter"/>
</dbReference>
<feature type="binding site" evidence="13">
    <location>
        <position position="369"/>
    </location>
    <ligand>
        <name>pyridoxal 5'-phosphate</name>
        <dbReference type="ChEBI" id="CHEBI:597326"/>
    </ligand>
</feature>
<comment type="cofactor">
    <cofactor evidence="1 12 13">
        <name>pyridoxal 5'-phosphate</name>
        <dbReference type="ChEBI" id="CHEBI:597326"/>
    </cofactor>
</comment>
<evidence type="ECO:0000256" key="13">
    <source>
        <dbReference type="PIRSR" id="PIRSR038945-1"/>
    </source>
</evidence>
<feature type="binding site" evidence="13">
    <location>
        <position position="130"/>
    </location>
    <ligand>
        <name>pyridoxal 5'-phosphate</name>
        <dbReference type="ChEBI" id="CHEBI:597326"/>
    </ligand>
</feature>
<accession>A0A498GZS6</accession>
<dbReference type="SUPFAM" id="SSF53686">
    <property type="entry name" value="Tryptophan synthase beta subunit-like PLP-dependent enzymes"/>
    <property type="match status" value="1"/>
</dbReference>
<dbReference type="FunFam" id="3.40.50.1100:FF:000014">
    <property type="entry name" value="Threonine synthase"/>
    <property type="match status" value="1"/>
</dbReference>
<dbReference type="GO" id="GO:0030170">
    <property type="term" value="F:pyridoxal phosphate binding"/>
    <property type="evidence" value="ECO:0007669"/>
    <property type="project" value="InterPro"/>
</dbReference>
<reference evidence="16 17" key="1">
    <citation type="journal article" date="2015" name="Int. J. Syst. Evol. Microbiol.">
        <title>Methanoculleus taiwanensis sp. nov., a methanogen isolated from deep marine sediment at the deformation front area near Taiwan.</title>
        <authorList>
            <person name="Weng C.Y."/>
            <person name="Chen S.C."/>
            <person name="Lai M.C."/>
            <person name="Wu S.Y."/>
            <person name="Lin S."/>
            <person name="Yang T.F."/>
            <person name="Chen P.C."/>
        </authorList>
    </citation>
    <scope>NUCLEOTIDE SEQUENCE [LARGE SCALE GENOMIC DNA]</scope>
    <source>
        <strain evidence="16 17">CYW4</strain>
    </source>
</reference>
<dbReference type="EMBL" id="LHQS01000002">
    <property type="protein sequence ID" value="RXE55868.1"/>
    <property type="molecule type" value="Genomic_DNA"/>
</dbReference>
<comment type="function">
    <text evidence="12">Catalyzes the gamma-elimination of phosphate from L-phosphohomoserine and the beta-addition of water to produce L-threonine.</text>
</comment>
<organism evidence="16 17">
    <name type="scientific">Methanoculleus taiwanensis</name>
    <dbReference type="NCBI Taxonomy" id="1550565"/>
    <lineage>
        <taxon>Archaea</taxon>
        <taxon>Methanobacteriati</taxon>
        <taxon>Methanobacteriota</taxon>
        <taxon>Stenosarchaea group</taxon>
        <taxon>Methanomicrobia</taxon>
        <taxon>Methanomicrobiales</taxon>
        <taxon>Methanomicrobiaceae</taxon>
        <taxon>Methanoculleus</taxon>
    </lineage>
</organism>
<evidence type="ECO:0000256" key="9">
    <source>
        <dbReference type="ARBA" id="ARBA00023239"/>
    </source>
</evidence>
<evidence type="ECO:0000256" key="8">
    <source>
        <dbReference type="ARBA" id="ARBA00022898"/>
    </source>
</evidence>
<evidence type="ECO:0000256" key="11">
    <source>
        <dbReference type="NCBIfam" id="TIGR00260"/>
    </source>
</evidence>
<name>A0A498GZS6_9EURY</name>
<dbReference type="NCBIfam" id="TIGR00260">
    <property type="entry name" value="thrC"/>
    <property type="match status" value="1"/>
</dbReference>
<dbReference type="OrthoDB" id="6371at2157"/>
<evidence type="ECO:0000259" key="15">
    <source>
        <dbReference type="Pfam" id="PF00291"/>
    </source>
</evidence>
<dbReference type="EC" id="4.2.3.1" evidence="4 11"/>
<dbReference type="PANTHER" id="PTHR48078:SF6">
    <property type="entry name" value="L-THREONINE DEHYDRATASE CATABOLIC TDCB"/>
    <property type="match status" value="1"/>
</dbReference>
<dbReference type="InterPro" id="IPR000634">
    <property type="entry name" value="Ser/Thr_deHydtase_PyrdxlP-BS"/>
</dbReference>
<dbReference type="GO" id="GO:0006565">
    <property type="term" value="P:L-serine catabolic process"/>
    <property type="evidence" value="ECO:0007669"/>
    <property type="project" value="TreeGrafter"/>
</dbReference>
<comment type="catalytic activity">
    <reaction evidence="10 12">
        <text>O-phospho-L-homoserine + H2O = L-threonine + phosphate</text>
        <dbReference type="Rhea" id="RHEA:10840"/>
        <dbReference type="ChEBI" id="CHEBI:15377"/>
        <dbReference type="ChEBI" id="CHEBI:43474"/>
        <dbReference type="ChEBI" id="CHEBI:57590"/>
        <dbReference type="ChEBI" id="CHEBI:57926"/>
        <dbReference type="EC" id="4.2.3.1"/>
    </reaction>
</comment>
<dbReference type="InterPro" id="IPR001926">
    <property type="entry name" value="TrpB-like_PALP"/>
</dbReference>
<dbReference type="InterPro" id="IPR036052">
    <property type="entry name" value="TrpB-like_PALP_sf"/>
</dbReference>
<dbReference type="PROSITE" id="PS00165">
    <property type="entry name" value="DEHYDRATASE_SER_THR"/>
    <property type="match status" value="1"/>
</dbReference>
<dbReference type="GO" id="GO:0006567">
    <property type="term" value="P:L-threonine catabolic process"/>
    <property type="evidence" value="ECO:0007669"/>
    <property type="project" value="TreeGrafter"/>
</dbReference>
<feature type="binding site" evidence="13">
    <location>
        <begin position="231"/>
        <end position="235"/>
    </location>
    <ligand>
        <name>pyridoxal 5'-phosphate</name>
        <dbReference type="ChEBI" id="CHEBI:597326"/>
    </ligand>
</feature>
<dbReference type="PIRSF" id="PIRSF038945">
    <property type="entry name" value="Thr_synthase"/>
    <property type="match status" value="1"/>
</dbReference>
<evidence type="ECO:0000256" key="4">
    <source>
        <dbReference type="ARBA" id="ARBA00013028"/>
    </source>
</evidence>
<evidence type="ECO:0000256" key="7">
    <source>
        <dbReference type="ARBA" id="ARBA00022697"/>
    </source>
</evidence>
<dbReference type="AlphaFoldDB" id="A0A498GZS6"/>
<comment type="pathway">
    <text evidence="2 12">Amino-acid biosynthesis; L-threonine biosynthesis; L-threonine from L-aspartate: step 5/5.</text>
</comment>
<evidence type="ECO:0000256" key="2">
    <source>
        <dbReference type="ARBA" id="ARBA00004979"/>
    </source>
</evidence>
<evidence type="ECO:0000313" key="17">
    <source>
        <dbReference type="Proteomes" id="UP000290932"/>
    </source>
</evidence>
<dbReference type="GO" id="GO:0004795">
    <property type="term" value="F:threonine synthase activity"/>
    <property type="evidence" value="ECO:0007669"/>
    <property type="project" value="UniProtKB-UniRule"/>
</dbReference>
<dbReference type="InterPro" id="IPR050147">
    <property type="entry name" value="Ser/Thr_Dehydratase"/>
</dbReference>
<dbReference type="Gene3D" id="3.40.50.1100">
    <property type="match status" value="2"/>
</dbReference>
<dbReference type="InterPro" id="IPR026260">
    <property type="entry name" value="Thr_Synthase_bac/arc"/>
</dbReference>
<keyword evidence="8 12" id="KW-0663">Pyridoxal phosphate</keyword>
<proteinExistence type="inferred from homology"/>
<keyword evidence="9 12" id="KW-0456">Lyase</keyword>
<sequence>MYRLVCVHCDAAYAPDQIIYTCERCGHLLAVCYDIDTLTIERDVWNRRPLSVWRYRELLPVRGEPVTLQEGGTPLYHLKRLGEEMGLAELYAKHEGMNPTGSFKDRGMTVGVSMALELGKTSVACASTGNTSASLAAYAAKGGIPAVVLLPAGKVAVGKVAQALMHGGRVISVRGNFDRALEMVHELCISHGLYLLNSVNPFRLEGQKTIGFEVIDQLHGVVPDRMVLPVGNAGNISAVHKGLQELIALGFIDRLPMMTGIQAAGSAPVVNAIEQNLPELIPEANPETVATAIRIGAPVNAEKALTAIRQTGGIAASVTDDEILMMQRDLARKEGIGVEPASAASVAGVRKLVESGIIDRDERIVCVVTGHLLKDPETVVKQCEPPIEIDADLQSLLSALHLHS</sequence>
<evidence type="ECO:0000256" key="14">
    <source>
        <dbReference type="PIRSR" id="PIRSR038945-2"/>
    </source>
</evidence>
<dbReference type="NCBIfam" id="NF006050">
    <property type="entry name" value="PRK08197.1"/>
    <property type="match status" value="1"/>
</dbReference>
<dbReference type="PANTHER" id="PTHR48078">
    <property type="entry name" value="THREONINE DEHYDRATASE, MITOCHONDRIAL-RELATED"/>
    <property type="match status" value="1"/>
</dbReference>
<keyword evidence="17" id="KW-1185">Reference proteome</keyword>
<comment type="caution">
    <text evidence="16">The sequence shown here is derived from an EMBL/GenBank/DDBJ whole genome shotgun (WGS) entry which is preliminary data.</text>
</comment>
<dbReference type="GO" id="GO:0009088">
    <property type="term" value="P:threonine biosynthetic process"/>
    <property type="evidence" value="ECO:0007669"/>
    <property type="project" value="UniProtKB-UniRule"/>
</dbReference>
<dbReference type="UniPathway" id="UPA00050">
    <property type="reaction ID" value="UER00065"/>
</dbReference>
<dbReference type="GO" id="GO:0009097">
    <property type="term" value="P:isoleucine biosynthetic process"/>
    <property type="evidence" value="ECO:0007669"/>
    <property type="project" value="TreeGrafter"/>
</dbReference>
<dbReference type="RefSeq" id="WP_128693574.1">
    <property type="nucleotide sequence ID" value="NZ_LHQS01000002.1"/>
</dbReference>
<evidence type="ECO:0000256" key="6">
    <source>
        <dbReference type="ARBA" id="ARBA00022605"/>
    </source>
</evidence>
<feature type="modified residue" description="N6-(pyridoxal phosphate)lysine" evidence="14">
    <location>
        <position position="104"/>
    </location>
</feature>
<keyword evidence="7 12" id="KW-0791">Threonine biosynthesis</keyword>
<dbReference type="Pfam" id="PF00291">
    <property type="entry name" value="PALP"/>
    <property type="match status" value="1"/>
</dbReference>
<dbReference type="GO" id="GO:0004794">
    <property type="term" value="F:threonine deaminase activity"/>
    <property type="evidence" value="ECO:0007669"/>
    <property type="project" value="TreeGrafter"/>
</dbReference>
<evidence type="ECO:0000256" key="10">
    <source>
        <dbReference type="ARBA" id="ARBA00049144"/>
    </source>
</evidence>